<keyword evidence="5" id="KW-1185">Reference proteome</keyword>
<evidence type="ECO:0000259" key="3">
    <source>
        <dbReference type="SMART" id="SM01007"/>
    </source>
</evidence>
<protein>
    <submittedName>
        <fullName evidence="4">Class II aldolase/adducin family protein</fullName>
    </submittedName>
</protein>
<dbReference type="PANTHER" id="PTHR22789">
    <property type="entry name" value="FUCULOSE PHOSPHATE ALDOLASE"/>
    <property type="match status" value="1"/>
</dbReference>
<dbReference type="InterPro" id="IPR050197">
    <property type="entry name" value="Aldolase_class_II_sugar_metab"/>
</dbReference>
<keyword evidence="2" id="KW-0456">Lyase</keyword>
<dbReference type="EMBL" id="JACSQD010000004">
    <property type="protein sequence ID" value="MBD7995725.1"/>
    <property type="molecule type" value="Genomic_DNA"/>
</dbReference>
<gene>
    <name evidence="4" type="ORF">H9639_10490</name>
</gene>
<reference evidence="4 5" key="1">
    <citation type="submission" date="2020-08" db="EMBL/GenBank/DDBJ databases">
        <title>A Genomic Blueprint of the Chicken Gut Microbiome.</title>
        <authorList>
            <person name="Gilroy R."/>
            <person name="Ravi A."/>
            <person name="Getino M."/>
            <person name="Pursley I."/>
            <person name="Horton D.L."/>
            <person name="Alikhan N.-F."/>
            <person name="Baker D."/>
            <person name="Gharbi K."/>
            <person name="Hall N."/>
            <person name="Watson M."/>
            <person name="Adriaenssens E.M."/>
            <person name="Foster-Nyarko E."/>
            <person name="Jarju S."/>
            <person name="Secka A."/>
            <person name="Antonio M."/>
            <person name="Oren A."/>
            <person name="Chaudhuri R."/>
            <person name="La Ragione R.M."/>
            <person name="Hildebrand F."/>
            <person name="Pallen M.J."/>
        </authorList>
    </citation>
    <scope>NUCLEOTIDE SEQUENCE [LARGE SCALE GENOMIC DNA]</scope>
    <source>
        <strain evidence="4 5">Sa2CUA1</strain>
    </source>
</reference>
<name>A0ABR8UT29_9MICC</name>
<dbReference type="RefSeq" id="WP_191808028.1">
    <property type="nucleotide sequence ID" value="NZ_JACSQD010000004.1"/>
</dbReference>
<organism evidence="4 5">
    <name type="scientific">Arthrobacter gallicola</name>
    <dbReference type="NCBI Taxonomy" id="2762225"/>
    <lineage>
        <taxon>Bacteria</taxon>
        <taxon>Bacillati</taxon>
        <taxon>Actinomycetota</taxon>
        <taxon>Actinomycetes</taxon>
        <taxon>Micrococcales</taxon>
        <taxon>Micrococcaceae</taxon>
        <taxon>Arthrobacter</taxon>
    </lineage>
</organism>
<dbReference type="InterPro" id="IPR036409">
    <property type="entry name" value="Aldolase_II/adducin_N_sf"/>
</dbReference>
<dbReference type="SMART" id="SM01007">
    <property type="entry name" value="Aldolase_II"/>
    <property type="match status" value="1"/>
</dbReference>
<feature type="domain" description="Class II aldolase/adducin N-terminal" evidence="3">
    <location>
        <begin position="12"/>
        <end position="191"/>
    </location>
</feature>
<evidence type="ECO:0000313" key="5">
    <source>
        <dbReference type="Proteomes" id="UP000609874"/>
    </source>
</evidence>
<evidence type="ECO:0000313" key="4">
    <source>
        <dbReference type="EMBL" id="MBD7995725.1"/>
    </source>
</evidence>
<evidence type="ECO:0000256" key="1">
    <source>
        <dbReference type="ARBA" id="ARBA00022723"/>
    </source>
</evidence>
<dbReference type="InterPro" id="IPR001303">
    <property type="entry name" value="Aldolase_II/adducin_N"/>
</dbReference>
<keyword evidence="1" id="KW-0479">Metal-binding</keyword>
<dbReference type="PANTHER" id="PTHR22789:SF0">
    <property type="entry name" value="3-OXO-TETRONATE 4-PHOSPHATE DECARBOXYLASE-RELATED"/>
    <property type="match status" value="1"/>
</dbReference>
<dbReference type="Pfam" id="PF00596">
    <property type="entry name" value="Aldolase_II"/>
    <property type="match status" value="1"/>
</dbReference>
<proteinExistence type="predicted"/>
<evidence type="ECO:0000256" key="2">
    <source>
        <dbReference type="ARBA" id="ARBA00023239"/>
    </source>
</evidence>
<dbReference type="Gene3D" id="3.40.225.10">
    <property type="entry name" value="Class II aldolase/adducin N-terminal domain"/>
    <property type="match status" value="1"/>
</dbReference>
<dbReference type="SUPFAM" id="SSF53639">
    <property type="entry name" value="AraD/HMP-PK domain-like"/>
    <property type="match status" value="1"/>
</dbReference>
<accession>A0ABR8UT29</accession>
<sequence length="222" mass="23167">MTAAQPGTRLIGELVDAGKAVVAAGLSPGSSGNISVRGDDGRIYITPGGSSLGALDPDRISVLSPEGDWLSGDKPSKEIGLHLGLYRKNPDHYAVVHVHSAQAVAASCVSPWSEASALPPLTPYFVMRAGQTPLVPYRAPGSADLGKLLLAIDYPFSSALLQNHGQVTSARTLAGAIDAAVEVEEASRIALLTAGQERRLLTDAEITELTGRYGSDWTLGNR</sequence>
<comment type="caution">
    <text evidence="4">The sequence shown here is derived from an EMBL/GenBank/DDBJ whole genome shotgun (WGS) entry which is preliminary data.</text>
</comment>
<dbReference type="Proteomes" id="UP000609874">
    <property type="component" value="Unassembled WGS sequence"/>
</dbReference>